<proteinExistence type="predicted"/>
<organism evidence="1 2">
    <name type="scientific">Bifidobacterium adolescentis</name>
    <dbReference type="NCBI Taxonomy" id="1680"/>
    <lineage>
        <taxon>Bacteria</taxon>
        <taxon>Bacillati</taxon>
        <taxon>Actinomycetota</taxon>
        <taxon>Actinomycetes</taxon>
        <taxon>Bifidobacteriales</taxon>
        <taxon>Bifidobacteriaceae</taxon>
        <taxon>Bifidobacterium</taxon>
    </lineage>
</organism>
<dbReference type="AlphaFoldDB" id="A0A1X2YR18"/>
<dbReference type="RefSeq" id="WP_085393534.1">
    <property type="nucleotide sequence ID" value="NZ_JBCOYU010000005.1"/>
</dbReference>
<evidence type="ECO:0000313" key="2">
    <source>
        <dbReference type="Proteomes" id="UP000193377"/>
    </source>
</evidence>
<dbReference type="EMBL" id="LNKD01000008">
    <property type="protein sequence ID" value="OSG84613.1"/>
    <property type="molecule type" value="Genomic_DNA"/>
</dbReference>
<gene>
    <name evidence="1" type="ORF">B0487_2100</name>
</gene>
<dbReference type="Pfam" id="PF04796">
    <property type="entry name" value="RepA_C"/>
    <property type="match status" value="1"/>
</dbReference>
<sequence>MGNSIRPIDSDSYRYAPSVMSQLSFFPARKPDVNYIKKTNGRSAIIITPTEGKWSYGSVPRLFLLYIRTLIKNKDSRVDFESMTVNLGGSYRAMCEAMGASTGGKSKRLLLESIKNLACTHITLEHWVSDDSGMYESFPVAQKVCIDFGGEDKESYITFSSQMWSLLIEEAVPAQMSIIRNISNSALALDIYMWLAFRTNKLRSCGMKVPWKDLTVQFEDGDYPVKEFKRRFTTALNKVKESWPELKASLDEYGITVYPSISSIHSNGKIVDAVVVKEESDSCDGHVIKADVSCNSGQNDSSTDDIRNAANPF</sequence>
<name>A0A1X2YR18_BIFAD</name>
<dbReference type="InterPro" id="IPR006881">
    <property type="entry name" value="RepA_C"/>
</dbReference>
<accession>A0A1X2YR18</accession>
<dbReference type="Proteomes" id="UP000193377">
    <property type="component" value="Unassembled WGS sequence"/>
</dbReference>
<reference evidence="1 2" key="1">
    <citation type="journal article" date="2016" name="Sci. Rep.">
        <title>Evaluation of genetic diversity among strains of the human gut commensal Bifidobacterium adolescentis.</title>
        <authorList>
            <person name="Duranti S."/>
            <person name="Milani C."/>
            <person name="Lugli G.A."/>
            <person name="Mancabelli L."/>
            <person name="Turroni F."/>
            <person name="Ferrario C."/>
            <person name="Mangifesta M."/>
            <person name="Viappiani A."/>
            <person name="Sanchez B."/>
            <person name="Margolles A."/>
            <person name="van Sinderen D."/>
            <person name="Ventura M."/>
        </authorList>
    </citation>
    <scope>NUCLEOTIDE SEQUENCE [LARGE SCALE GENOMIC DNA]</scope>
    <source>
        <strain evidence="1 2">487B</strain>
    </source>
</reference>
<protein>
    <submittedName>
        <fullName evidence="1">Plasmid encoded RepA protein (Relaxase)</fullName>
    </submittedName>
</protein>
<comment type="caution">
    <text evidence="1">The sequence shown here is derived from an EMBL/GenBank/DDBJ whole genome shotgun (WGS) entry which is preliminary data.</text>
</comment>
<evidence type="ECO:0000313" key="1">
    <source>
        <dbReference type="EMBL" id="OSG84613.1"/>
    </source>
</evidence>